<dbReference type="EMBL" id="AFFY01000028">
    <property type="protein sequence ID" value="EHG99946.1"/>
    <property type="molecule type" value="Genomic_DNA"/>
</dbReference>
<dbReference type="Pfam" id="PF22461">
    <property type="entry name" value="SLBB_2"/>
    <property type="match status" value="1"/>
</dbReference>
<evidence type="ECO:0000256" key="15">
    <source>
        <dbReference type="SAM" id="MobiDB-lite"/>
    </source>
</evidence>
<feature type="domain" description="Soluble ligand binding" evidence="18">
    <location>
        <begin position="342"/>
        <end position="391"/>
    </location>
</feature>
<keyword evidence="21" id="KW-1185">Reference proteome</keyword>
<keyword evidence="6" id="KW-0812">Transmembrane</keyword>
<feature type="compositionally biased region" description="Polar residues" evidence="15">
    <location>
        <begin position="81"/>
        <end position="93"/>
    </location>
</feature>
<dbReference type="GeneID" id="93557633"/>
<evidence type="ECO:0000256" key="7">
    <source>
        <dbReference type="ARBA" id="ARBA00022729"/>
    </source>
</evidence>
<dbReference type="RefSeq" id="WP_008620549.1">
    <property type="nucleotide sequence ID" value="NZ_JH376601.1"/>
</dbReference>
<keyword evidence="4" id="KW-1134">Transmembrane beta strand</keyword>
<evidence type="ECO:0000256" key="8">
    <source>
        <dbReference type="ARBA" id="ARBA00023047"/>
    </source>
</evidence>
<evidence type="ECO:0000256" key="2">
    <source>
        <dbReference type="ARBA" id="ARBA00009450"/>
    </source>
</evidence>
<evidence type="ECO:0000256" key="6">
    <source>
        <dbReference type="ARBA" id="ARBA00022692"/>
    </source>
</evidence>
<feature type="region of interest" description="Disordered" evidence="15">
    <location>
        <begin position="74"/>
        <end position="94"/>
    </location>
</feature>
<comment type="similarity">
    <text evidence="2">Belongs to the BexD/CtrA/VexA family.</text>
</comment>
<gene>
    <name evidence="20" type="ORF">HMPREF9441_02195</name>
</gene>
<keyword evidence="12" id="KW-0564">Palmitate</keyword>
<reference evidence="20 21" key="1">
    <citation type="submission" date="2011-03" db="EMBL/GenBank/DDBJ databases">
        <authorList>
            <person name="Weinstock G."/>
            <person name="Sodergren E."/>
            <person name="Clifton S."/>
            <person name="Fulton L."/>
            <person name="Fulton B."/>
            <person name="Courtney L."/>
            <person name="Fronick C."/>
            <person name="Harrison M."/>
            <person name="Strong C."/>
            <person name="Farmer C."/>
            <person name="Delahaunty K."/>
            <person name="Markovic C."/>
            <person name="Hall O."/>
            <person name="Minx P."/>
            <person name="Tomlinson C."/>
            <person name="Mitreva M."/>
            <person name="Hou S."/>
            <person name="Chen J."/>
            <person name="Wollam A."/>
            <person name="Pepin K.H."/>
            <person name="Johnson M."/>
            <person name="Bhonagiri V."/>
            <person name="Zhang X."/>
            <person name="Suruliraj S."/>
            <person name="Warren W."/>
            <person name="Chinwalla A."/>
            <person name="Mardis E.R."/>
            <person name="Wilson R.K."/>
        </authorList>
    </citation>
    <scope>NUCLEOTIDE SEQUENCE [LARGE SCALE GENOMIC DNA]</scope>
    <source>
        <strain evidence="20 21">YIT 11840</strain>
    </source>
</reference>
<evidence type="ECO:0000256" key="1">
    <source>
        <dbReference type="ARBA" id="ARBA00004571"/>
    </source>
</evidence>
<evidence type="ECO:0000256" key="3">
    <source>
        <dbReference type="ARBA" id="ARBA00022448"/>
    </source>
</evidence>
<dbReference type="GO" id="GO:0046930">
    <property type="term" value="C:pore complex"/>
    <property type="evidence" value="ECO:0007669"/>
    <property type="project" value="UniProtKB-KW"/>
</dbReference>
<dbReference type="InterPro" id="IPR019554">
    <property type="entry name" value="Soluble_ligand-bd"/>
</dbReference>
<keyword evidence="8" id="KW-0625">Polysaccharide transport</keyword>
<comment type="subcellular location">
    <subcellularLocation>
        <location evidence="1">Cell outer membrane</location>
        <topology evidence="1">Multi-pass membrane protein</topology>
    </subcellularLocation>
</comment>
<dbReference type="Gene3D" id="3.10.560.10">
    <property type="entry name" value="Outer membrane lipoprotein wza domain like"/>
    <property type="match status" value="6"/>
</dbReference>
<feature type="chain" id="PRO_5003484424" evidence="16">
    <location>
        <begin position="27"/>
        <end position="849"/>
    </location>
</feature>
<evidence type="ECO:0000256" key="9">
    <source>
        <dbReference type="ARBA" id="ARBA00023065"/>
    </source>
</evidence>
<dbReference type="PANTHER" id="PTHR33619">
    <property type="entry name" value="POLYSACCHARIDE EXPORT PROTEIN GFCE-RELATED"/>
    <property type="match status" value="1"/>
</dbReference>
<dbReference type="GO" id="GO:0009279">
    <property type="term" value="C:cell outer membrane"/>
    <property type="evidence" value="ECO:0007669"/>
    <property type="project" value="UniProtKB-SubCell"/>
</dbReference>
<dbReference type="InterPro" id="IPR003715">
    <property type="entry name" value="Poly_export_N"/>
</dbReference>
<evidence type="ECO:0000256" key="5">
    <source>
        <dbReference type="ARBA" id="ARBA00022597"/>
    </source>
</evidence>
<dbReference type="InterPro" id="IPR054765">
    <property type="entry name" value="SLBB_dom"/>
</dbReference>
<dbReference type="GO" id="GO:0015288">
    <property type="term" value="F:porin activity"/>
    <property type="evidence" value="ECO:0007669"/>
    <property type="project" value="UniProtKB-KW"/>
</dbReference>
<protein>
    <submittedName>
        <fullName evidence="20">Polysaccharide biosynthesis/export protein</fullName>
    </submittedName>
</protein>
<evidence type="ECO:0000256" key="14">
    <source>
        <dbReference type="ARBA" id="ARBA00023288"/>
    </source>
</evidence>
<evidence type="ECO:0000313" key="20">
    <source>
        <dbReference type="EMBL" id="EHG99946.1"/>
    </source>
</evidence>
<dbReference type="InterPro" id="IPR049712">
    <property type="entry name" value="Poly_export"/>
</dbReference>
<keyword evidence="7 16" id="KW-0732">Signal</keyword>
<evidence type="ECO:0000259" key="17">
    <source>
        <dbReference type="Pfam" id="PF02563"/>
    </source>
</evidence>
<keyword evidence="5" id="KW-0762">Sugar transport</keyword>
<keyword evidence="9" id="KW-0406">Ion transport</keyword>
<keyword evidence="10" id="KW-0626">Porin</keyword>
<evidence type="ECO:0000256" key="4">
    <source>
        <dbReference type="ARBA" id="ARBA00022452"/>
    </source>
</evidence>
<feature type="domain" description="SLBB" evidence="19">
    <location>
        <begin position="258"/>
        <end position="335"/>
    </location>
</feature>
<dbReference type="Pfam" id="PF10531">
    <property type="entry name" value="SLBB"/>
    <property type="match status" value="4"/>
</dbReference>
<feature type="domain" description="Soluble ligand binding" evidence="18">
    <location>
        <begin position="746"/>
        <end position="786"/>
    </location>
</feature>
<evidence type="ECO:0000313" key="21">
    <source>
        <dbReference type="Proteomes" id="UP000003598"/>
    </source>
</evidence>
<dbReference type="HOGENOM" id="CLU_011447_1_0_10"/>
<feature type="domain" description="Soluble ligand binding" evidence="18">
    <location>
        <begin position="615"/>
        <end position="664"/>
    </location>
</feature>
<feature type="signal peptide" evidence="16">
    <location>
        <begin position="1"/>
        <end position="26"/>
    </location>
</feature>
<dbReference type="GO" id="GO:0006811">
    <property type="term" value="P:monoatomic ion transport"/>
    <property type="evidence" value="ECO:0007669"/>
    <property type="project" value="UniProtKB-KW"/>
</dbReference>
<evidence type="ECO:0000256" key="12">
    <source>
        <dbReference type="ARBA" id="ARBA00023139"/>
    </source>
</evidence>
<evidence type="ECO:0000256" key="13">
    <source>
        <dbReference type="ARBA" id="ARBA00023237"/>
    </source>
</evidence>
<accession>G5SS45</accession>
<proteinExistence type="inferred from homology"/>
<evidence type="ECO:0000256" key="16">
    <source>
        <dbReference type="SAM" id="SignalP"/>
    </source>
</evidence>
<feature type="domain" description="Soluble ligand binding" evidence="18">
    <location>
        <begin position="517"/>
        <end position="562"/>
    </location>
</feature>
<dbReference type="eggNOG" id="COG1596">
    <property type="taxonomic scope" value="Bacteria"/>
</dbReference>
<keyword evidence="3" id="KW-0813">Transport</keyword>
<dbReference type="Proteomes" id="UP000003598">
    <property type="component" value="Unassembled WGS sequence"/>
</dbReference>
<sequence length="849" mass="95119">MYMARRILLACLACFWFQFIFSQSMSDDQVVRYVMEQQEKGKDQQYIVSQLLQKGVTVDQLRRIRNKYEAEQKQPGALDLTGTTQAKSGTSRLRTNKEKTLDERQKRNGYMIRSQREIKDGEDKTLKNQQLNEEIGFMDIDSLIYYRNYFKEDDRQVFGRNIFNNEMLTFEPSMNIPTPANYRLGAGDAVIIDVWGASQTTFEGTVSPDGTVTIEGVGPLTLAGMTVKEANDYVKKQLGRFYSNSNITLTVGETRSIQVQVMGEVMVPGTYTLSALSSAFNALYAAGGISEIGTLRDIKVFRQGRVVSTIDVYDYILNGNTKGDIRLADNDVIVVGPYECLVNIRGKVKRPMFYEMKEDESVSRILDYAGGFAGDAYADNVRLIRKSGREYSVYTVGEFEMNGFLLKDGDSLYVDSIIPRFSNMAEIRGAVFHPGQYQMDGSIKTVRQLIKAADGLREDAFLKRAVMHRQKEDLTMEALSVDVEGIMDGTVADIPLRKNDVLFIPSSLDMKGERTLTIDGEVNFPGVYQYADNTTIEDLVLQAGGLTEAASMAKVDVFRRIKNPDAVTDDEKLSETYSFSLRDGLVMGDGQDFHLQPYDEVFVRKSPAYSEQRNVKISGEVNFSGSYAMDNKNYRLSDLVKAAGGLSSLAYAKGARLQRKLTDEEKKQREVAMKAAQIQLYEESMRSEKTFDMARADSIQNLKLDLGDTYPVAINLEKAMRNPGSVDDVLLREGDELQIPQFSNTVKISGDVMYPISINYEKGKSLKYYIKRAGGYADRAHKSRVYAVYMNGAVEQLGRRSAKAIQPGCEIVVPSKPQKTKMTTAEMMTIGTSTASIATMIATLVNIFK</sequence>
<dbReference type="STRING" id="762968.HMPREF9441_02195"/>
<evidence type="ECO:0000259" key="19">
    <source>
        <dbReference type="Pfam" id="PF22461"/>
    </source>
</evidence>
<keyword evidence="13" id="KW-0998">Cell outer membrane</keyword>
<dbReference type="PANTHER" id="PTHR33619:SF3">
    <property type="entry name" value="POLYSACCHARIDE EXPORT PROTEIN GFCE-RELATED"/>
    <property type="match status" value="1"/>
</dbReference>
<dbReference type="AlphaFoldDB" id="G5SS45"/>
<name>G5SS45_9BACT</name>
<keyword evidence="11" id="KW-0472">Membrane</keyword>
<dbReference type="PATRIC" id="fig|762968.3.peg.1953"/>
<evidence type="ECO:0000259" key="18">
    <source>
        <dbReference type="Pfam" id="PF10531"/>
    </source>
</evidence>
<evidence type="ECO:0000256" key="10">
    <source>
        <dbReference type="ARBA" id="ARBA00023114"/>
    </source>
</evidence>
<dbReference type="GO" id="GO:0015159">
    <property type="term" value="F:polysaccharide transmembrane transporter activity"/>
    <property type="evidence" value="ECO:0007669"/>
    <property type="project" value="InterPro"/>
</dbReference>
<keyword evidence="14" id="KW-0449">Lipoprotein</keyword>
<feature type="domain" description="Polysaccharide export protein N-terminal" evidence="17">
    <location>
        <begin position="177"/>
        <end position="251"/>
    </location>
</feature>
<organism evidence="20 21">
    <name type="scientific">Paraprevotella clara YIT 11840</name>
    <dbReference type="NCBI Taxonomy" id="762968"/>
    <lineage>
        <taxon>Bacteria</taxon>
        <taxon>Pseudomonadati</taxon>
        <taxon>Bacteroidota</taxon>
        <taxon>Bacteroidia</taxon>
        <taxon>Bacteroidales</taxon>
        <taxon>Prevotellaceae</taxon>
        <taxon>Paraprevotella</taxon>
    </lineage>
</organism>
<evidence type="ECO:0000256" key="11">
    <source>
        <dbReference type="ARBA" id="ARBA00023136"/>
    </source>
</evidence>
<dbReference type="OrthoDB" id="9808948at2"/>
<comment type="caution">
    <text evidence="20">The sequence shown here is derived from an EMBL/GenBank/DDBJ whole genome shotgun (WGS) entry which is preliminary data.</text>
</comment>
<dbReference type="Pfam" id="PF02563">
    <property type="entry name" value="Poly_export"/>
    <property type="match status" value="1"/>
</dbReference>